<dbReference type="OrthoDB" id="9786803at2"/>
<dbReference type="GO" id="GO:0005525">
    <property type="term" value="F:GTP binding"/>
    <property type="evidence" value="ECO:0007669"/>
    <property type="project" value="InterPro"/>
</dbReference>
<feature type="domain" description="Molybdopterin-guanine dinucleotide biosynthesis protein B (MobB)" evidence="1">
    <location>
        <begin position="4"/>
        <end position="110"/>
    </location>
</feature>
<dbReference type="Proteomes" id="UP000044136">
    <property type="component" value="Unassembled WGS sequence"/>
</dbReference>
<evidence type="ECO:0000313" key="2">
    <source>
        <dbReference type="EMBL" id="CDZ98971.1"/>
    </source>
</evidence>
<organism evidence="2 3">
    <name type="scientific">Jeotgalicoccus saudimassiliensis</name>
    <dbReference type="NCBI Taxonomy" id="1461582"/>
    <lineage>
        <taxon>Bacteria</taxon>
        <taxon>Bacillati</taxon>
        <taxon>Bacillota</taxon>
        <taxon>Bacilli</taxon>
        <taxon>Bacillales</taxon>
        <taxon>Staphylococcaceae</taxon>
        <taxon>Jeotgalicoccus</taxon>
    </lineage>
</organism>
<dbReference type="PANTHER" id="PTHR40072">
    <property type="entry name" value="MOLYBDOPTERIN-GUANINE DINUCLEOTIDE BIOSYNTHESIS ADAPTER PROTEIN-RELATED"/>
    <property type="match status" value="1"/>
</dbReference>
<dbReference type="SUPFAM" id="SSF52540">
    <property type="entry name" value="P-loop containing nucleoside triphosphate hydrolases"/>
    <property type="match status" value="1"/>
</dbReference>
<keyword evidence="3" id="KW-1185">Reference proteome</keyword>
<dbReference type="EMBL" id="CCSE01000001">
    <property type="protein sequence ID" value="CDZ98971.1"/>
    <property type="molecule type" value="Genomic_DNA"/>
</dbReference>
<dbReference type="PANTHER" id="PTHR40072:SF1">
    <property type="entry name" value="MOLYBDOPTERIN-GUANINE DINUCLEOTIDE BIOSYNTHESIS ADAPTER PROTEIN"/>
    <property type="match status" value="1"/>
</dbReference>
<evidence type="ECO:0000313" key="3">
    <source>
        <dbReference type="Proteomes" id="UP000044136"/>
    </source>
</evidence>
<dbReference type="AlphaFoldDB" id="A0A078M2A6"/>
<dbReference type="STRING" id="1461582.BN1048_00090"/>
<dbReference type="GO" id="GO:0006777">
    <property type="term" value="P:Mo-molybdopterin cofactor biosynthetic process"/>
    <property type="evidence" value="ECO:0007669"/>
    <property type="project" value="InterPro"/>
</dbReference>
<dbReference type="InterPro" id="IPR027417">
    <property type="entry name" value="P-loop_NTPase"/>
</dbReference>
<dbReference type="RefSeq" id="WP_035807389.1">
    <property type="nucleotide sequence ID" value="NZ_CCSE01000001.1"/>
</dbReference>
<dbReference type="eggNOG" id="COG1763">
    <property type="taxonomic scope" value="Bacteria"/>
</dbReference>
<protein>
    <submittedName>
        <fullName evidence="2">Molybdopterin-guanine dinucleotide biosynthesis adapter protein</fullName>
    </submittedName>
</protein>
<dbReference type="InterPro" id="IPR052539">
    <property type="entry name" value="MGD_biosynthesis_adapter"/>
</dbReference>
<accession>A0A078M2A6</accession>
<dbReference type="HOGENOM" id="CLU_068199_2_2_9"/>
<evidence type="ECO:0000259" key="1">
    <source>
        <dbReference type="Pfam" id="PF03205"/>
    </source>
</evidence>
<dbReference type="Gene3D" id="3.40.50.300">
    <property type="entry name" value="P-loop containing nucleotide triphosphate hydrolases"/>
    <property type="match status" value="1"/>
</dbReference>
<name>A0A078M2A6_9STAP</name>
<dbReference type="Pfam" id="PF03205">
    <property type="entry name" value="MobB"/>
    <property type="match status" value="1"/>
</dbReference>
<reference evidence="2 3" key="1">
    <citation type="submission" date="2014-07" db="EMBL/GenBank/DDBJ databases">
        <authorList>
            <person name="Urmite Genomes Urmite Genomes"/>
        </authorList>
    </citation>
    <scope>NUCLEOTIDE SEQUENCE [LARGE SCALE GENOMIC DNA]</scope>
    <source>
        <strain evidence="2 3">13MG44_air</strain>
    </source>
</reference>
<dbReference type="NCBIfam" id="TIGR00176">
    <property type="entry name" value="mobB"/>
    <property type="match status" value="1"/>
</dbReference>
<dbReference type="InterPro" id="IPR004435">
    <property type="entry name" value="MobB_dom"/>
</dbReference>
<sequence>MKTLQIAGYKNTGKTTLILDFVKLLKQHGYTVAIIKHHHLAEAVPNDTDTGRFFEAGADYTSFNMPGHAVMTERPEKPLTVQLQRFQTEGVDFVLVEGYKKENYSKIILTYSFTEGETDINEIGLTNVLNRFDMRYDMDNAMDWFKEWSNIGDENV</sequence>
<gene>
    <name evidence="2" type="primary">mobB</name>
    <name evidence="2" type="ORF">BN1048_00090</name>
</gene>
<proteinExistence type="predicted"/>